<dbReference type="EMBL" id="PEDP01000971">
    <property type="protein sequence ID" value="POS84529.1"/>
    <property type="molecule type" value="Genomic_DNA"/>
</dbReference>
<evidence type="ECO:0000256" key="1">
    <source>
        <dbReference type="SAM" id="MobiDB-lite"/>
    </source>
</evidence>
<evidence type="ECO:0000313" key="3">
    <source>
        <dbReference type="Proteomes" id="UP000237438"/>
    </source>
</evidence>
<organism evidence="2 3">
    <name type="scientific">Erysiphe pulchra</name>
    <dbReference type="NCBI Taxonomy" id="225359"/>
    <lineage>
        <taxon>Eukaryota</taxon>
        <taxon>Fungi</taxon>
        <taxon>Dikarya</taxon>
        <taxon>Ascomycota</taxon>
        <taxon>Pezizomycotina</taxon>
        <taxon>Leotiomycetes</taxon>
        <taxon>Erysiphales</taxon>
        <taxon>Erysiphaceae</taxon>
        <taxon>Erysiphe</taxon>
    </lineage>
</organism>
<name>A0A2S4PR73_9PEZI</name>
<reference evidence="2 3" key="1">
    <citation type="submission" date="2017-10" db="EMBL/GenBank/DDBJ databases">
        <title>Development of genomic resources for the powdery mildew, Erysiphe pulchra.</title>
        <authorList>
            <person name="Wadl P.A."/>
            <person name="Mack B.M."/>
            <person name="Moore G."/>
            <person name="Beltz S.B."/>
        </authorList>
    </citation>
    <scope>NUCLEOTIDE SEQUENCE [LARGE SCALE GENOMIC DNA]</scope>
    <source>
        <strain evidence="2">Cflorida</strain>
    </source>
</reference>
<dbReference type="OrthoDB" id="10434842at2759"/>
<feature type="compositionally biased region" description="Polar residues" evidence="1">
    <location>
        <begin position="68"/>
        <end position="94"/>
    </location>
</feature>
<dbReference type="Proteomes" id="UP000237438">
    <property type="component" value="Unassembled WGS sequence"/>
</dbReference>
<keyword evidence="3" id="KW-1185">Reference proteome</keyword>
<gene>
    <name evidence="2" type="ORF">EPUL_006365</name>
</gene>
<proteinExistence type="predicted"/>
<feature type="region of interest" description="Disordered" evidence="1">
    <location>
        <begin position="46"/>
        <end position="94"/>
    </location>
</feature>
<accession>A0A2S4PR73</accession>
<evidence type="ECO:0000313" key="2">
    <source>
        <dbReference type="EMBL" id="POS84529.1"/>
    </source>
</evidence>
<comment type="caution">
    <text evidence="2">The sequence shown here is derived from an EMBL/GenBank/DDBJ whole genome shotgun (WGS) entry which is preliminary data.</text>
</comment>
<protein>
    <submittedName>
        <fullName evidence="2">Uncharacterized protein</fullName>
    </submittedName>
</protein>
<sequence length="142" mass="15852">MSSTLLTGHYYCVSCEEVIPDVALCSKHYFECHSPNILRIRLVAHSKGSQRSSTHKSKAHKDRRDASLNISQASEATTNSRNMPMSPGNASNVRNSAASISNMREATPDTSKAYNVARKRGTTHVYENKEVTNNNHFKRNNK</sequence>
<dbReference type="AlphaFoldDB" id="A0A2S4PR73"/>